<keyword evidence="1" id="KW-0472">Membrane</keyword>
<dbReference type="Ensembl" id="ENSMMUT00000097088.1">
    <property type="protein sequence ID" value="ENSMMUP00000074479.1"/>
    <property type="gene ID" value="ENSMMUG00000053099.1"/>
</dbReference>
<name>A0A5F8A9D2_MACMU</name>
<dbReference type="PANTHER" id="PTHR46254:SF3">
    <property type="entry name" value="SECRETED PROTEIN"/>
    <property type="match status" value="1"/>
</dbReference>
<sequence length="148" mass="16902">FFFLFFFLRWSFALVAQAGVQWCDLGSLQPPPPGFKQFSCLSLPSSWDYRYVPLRPANFVFLLETGFLHVDQADLELQTSGDPPTSASQSAEITGMSHHAWRFIDFFLKDFSCLYLLQFCSDLSYFLSSASFWFVLASLVLFIVMLGC</sequence>
<feature type="chain" id="PRO_5023894620" evidence="2">
    <location>
        <begin position="19"/>
        <end position="148"/>
    </location>
</feature>
<keyword evidence="2" id="KW-0732">Signal</keyword>
<dbReference type="GeneTree" id="ENSGT00940000164709"/>
<dbReference type="AlphaFoldDB" id="A0A5F8A9D2"/>
<protein>
    <submittedName>
        <fullName evidence="3">Uncharacterized protein</fullName>
    </submittedName>
</protein>
<reference evidence="3" key="3">
    <citation type="submission" date="2025-08" db="UniProtKB">
        <authorList>
            <consortium name="Ensembl"/>
        </authorList>
    </citation>
    <scope>IDENTIFICATION</scope>
    <source>
        <strain evidence="3">17573</strain>
    </source>
</reference>
<feature type="signal peptide" evidence="2">
    <location>
        <begin position="1"/>
        <end position="18"/>
    </location>
</feature>
<reference evidence="3" key="2">
    <citation type="submission" date="2019-01" db="EMBL/GenBank/DDBJ databases">
        <authorList>
            <person name="Graves T."/>
            <person name="Eichler E.E."/>
            <person name="Wilson R.K."/>
        </authorList>
    </citation>
    <scope>NUCLEOTIDE SEQUENCE [LARGE SCALE GENOMIC DNA]</scope>
    <source>
        <strain evidence="3">17573</strain>
    </source>
</reference>
<keyword evidence="4" id="KW-1185">Reference proteome</keyword>
<feature type="transmembrane region" description="Helical" evidence="1">
    <location>
        <begin position="123"/>
        <end position="146"/>
    </location>
</feature>
<accession>A0A5F8A9D2</accession>
<organism evidence="3 4">
    <name type="scientific">Macaca mulatta</name>
    <name type="common">Rhesus macaque</name>
    <dbReference type="NCBI Taxonomy" id="9544"/>
    <lineage>
        <taxon>Eukaryota</taxon>
        <taxon>Metazoa</taxon>
        <taxon>Chordata</taxon>
        <taxon>Craniata</taxon>
        <taxon>Vertebrata</taxon>
        <taxon>Euteleostomi</taxon>
        <taxon>Mammalia</taxon>
        <taxon>Eutheria</taxon>
        <taxon>Euarchontoglires</taxon>
        <taxon>Primates</taxon>
        <taxon>Haplorrhini</taxon>
        <taxon>Catarrhini</taxon>
        <taxon>Cercopithecidae</taxon>
        <taxon>Cercopithecinae</taxon>
        <taxon>Macaca</taxon>
    </lineage>
</organism>
<reference evidence="3" key="4">
    <citation type="submission" date="2025-09" db="UniProtKB">
        <authorList>
            <consortium name="Ensembl"/>
        </authorList>
    </citation>
    <scope>IDENTIFICATION</scope>
    <source>
        <strain evidence="3">17573</strain>
    </source>
</reference>
<proteinExistence type="predicted"/>
<keyword evidence="1" id="KW-1133">Transmembrane helix</keyword>
<evidence type="ECO:0000313" key="3">
    <source>
        <dbReference type="Ensembl" id="ENSMMUP00000074479.1"/>
    </source>
</evidence>
<dbReference type="PANTHER" id="PTHR46254">
    <property type="entry name" value="PROTEIN GVQW1-RELATED"/>
    <property type="match status" value="1"/>
</dbReference>
<evidence type="ECO:0000256" key="1">
    <source>
        <dbReference type="SAM" id="Phobius"/>
    </source>
</evidence>
<evidence type="ECO:0000256" key="2">
    <source>
        <dbReference type="SAM" id="SignalP"/>
    </source>
</evidence>
<dbReference type="Bgee" id="ENSMMUG00000053099">
    <property type="expression patterns" value="Expressed in hindlimb stylopod muscle and 3 other cell types or tissues"/>
</dbReference>
<dbReference type="InParanoid" id="A0A5F8A9D2"/>
<dbReference type="PRINTS" id="PR02045">
    <property type="entry name" value="F138DOMAIN"/>
</dbReference>
<keyword evidence="1" id="KW-0812">Transmembrane</keyword>
<dbReference type="VEuPathDB" id="HostDB:ENSMMUG00000053099"/>
<evidence type="ECO:0000313" key="4">
    <source>
        <dbReference type="Proteomes" id="UP000006718"/>
    </source>
</evidence>
<dbReference type="Proteomes" id="UP000006718">
    <property type="component" value="Chromosome 11"/>
</dbReference>
<reference evidence="4" key="1">
    <citation type="journal article" date="2007" name="Science">
        <title>Evolutionary and biomedical insights from the rhesus macaque genome.</title>
        <authorList>
            <person name="Gibbs R.A."/>
            <person name="Rogers J."/>
            <person name="Katze M.G."/>
            <person name="Bumgarner R."/>
            <person name="Weinstock G.M."/>
            <person name="Mardis E.R."/>
            <person name="Remington K.A."/>
            <person name="Strausberg R.L."/>
            <person name="Venter J.C."/>
            <person name="Wilson R.K."/>
            <person name="Batzer M.A."/>
            <person name="Bustamante C.D."/>
            <person name="Eichler E.E."/>
            <person name="Hahn M.W."/>
            <person name="Hardison R.C."/>
            <person name="Makova K.D."/>
            <person name="Miller W."/>
            <person name="Milosavljevic A."/>
            <person name="Palermo R.E."/>
            <person name="Siepel A."/>
            <person name="Sikela J.M."/>
            <person name="Attaway T."/>
            <person name="Bell S."/>
            <person name="Bernard K.E."/>
            <person name="Buhay C.J."/>
            <person name="Chandrabose M.N."/>
            <person name="Dao M."/>
            <person name="Davis C."/>
            <person name="Delehaunty K.D."/>
            <person name="Ding Y."/>
            <person name="Dinh H.H."/>
            <person name="Dugan-Rocha S."/>
            <person name="Fulton L.A."/>
            <person name="Gabisi R.A."/>
            <person name="Garner T.T."/>
            <person name="Godfrey J."/>
            <person name="Hawes A.C."/>
            <person name="Hernandez J."/>
            <person name="Hines S."/>
            <person name="Holder M."/>
            <person name="Hume J."/>
            <person name="Jhangiani S.N."/>
            <person name="Joshi V."/>
            <person name="Khan Z.M."/>
            <person name="Kirkness E.F."/>
            <person name="Cree A."/>
            <person name="Fowler R.G."/>
            <person name="Lee S."/>
            <person name="Lewis L.R."/>
            <person name="Li Z."/>
            <person name="Liu Y.-S."/>
            <person name="Moore S.M."/>
            <person name="Muzny D."/>
            <person name="Nazareth L.V."/>
            <person name="Ngo D.N."/>
            <person name="Okwuonu G.O."/>
            <person name="Pai G."/>
            <person name="Parker D."/>
            <person name="Paul H.A."/>
            <person name="Pfannkoch C."/>
            <person name="Pohl C.S."/>
            <person name="Rogers Y.-H.C."/>
            <person name="Ruiz S.J."/>
            <person name="Sabo A."/>
            <person name="Santibanez J."/>
            <person name="Schneider B.W."/>
            <person name="Smith S.M."/>
            <person name="Sodergren E."/>
            <person name="Svatek A.F."/>
            <person name="Utterback T.R."/>
            <person name="Vattathil S."/>
            <person name="Warren W."/>
            <person name="White C.S."/>
            <person name="Chinwalla A.T."/>
            <person name="Feng Y."/>
            <person name="Halpern A.L."/>
            <person name="Hillier L.W."/>
            <person name="Huang X."/>
            <person name="Minx P."/>
            <person name="Nelson J.O."/>
            <person name="Pepin K.H."/>
            <person name="Qin X."/>
            <person name="Sutton G.G."/>
            <person name="Venter E."/>
            <person name="Walenz B.P."/>
            <person name="Wallis J.W."/>
            <person name="Worley K.C."/>
            <person name="Yang S.-P."/>
            <person name="Jones S.M."/>
            <person name="Marra M.A."/>
            <person name="Rocchi M."/>
            <person name="Schein J.E."/>
            <person name="Baertsch R."/>
            <person name="Clarke L."/>
            <person name="Csuros M."/>
            <person name="Glasscock J."/>
            <person name="Harris R.A."/>
            <person name="Havlak P."/>
            <person name="Jackson A.R."/>
            <person name="Jiang H."/>
            <person name="Liu Y."/>
            <person name="Messina D.N."/>
            <person name="Shen Y."/>
            <person name="Song H.X.-Z."/>
            <person name="Wylie T."/>
            <person name="Zhang L."/>
            <person name="Birney E."/>
            <person name="Han K."/>
            <person name="Konkel M.K."/>
            <person name="Lee J."/>
            <person name="Smit A.F.A."/>
            <person name="Ullmer B."/>
            <person name="Wang H."/>
            <person name="Xing J."/>
            <person name="Burhans R."/>
            <person name="Cheng Z."/>
            <person name="Karro J.E."/>
            <person name="Ma J."/>
            <person name="Raney B."/>
            <person name="She X."/>
            <person name="Cox M.J."/>
            <person name="Demuth J.P."/>
            <person name="Dumas L.J."/>
            <person name="Han S.-G."/>
            <person name="Hopkins J."/>
            <person name="Karimpour-Fard A."/>
            <person name="Kim Y.H."/>
            <person name="Pollack J.R."/>
            <person name="Vinar T."/>
            <person name="Addo-Quaye C."/>
            <person name="Degenhardt J."/>
            <person name="Denby A."/>
            <person name="Hubisz M.J."/>
            <person name="Indap A."/>
            <person name="Kosiol C."/>
            <person name="Lahn B.T."/>
            <person name="Lawson H.A."/>
            <person name="Marklein A."/>
            <person name="Nielsen R."/>
            <person name="Vallender E.J."/>
            <person name="Clark A.G."/>
            <person name="Ferguson B."/>
            <person name="Hernandez R.D."/>
            <person name="Hirani K."/>
            <person name="Kehrer-Sawatzki H."/>
            <person name="Kolb J."/>
            <person name="Patil S."/>
            <person name="Pu L.-L."/>
            <person name="Ren Y."/>
            <person name="Smith D.G."/>
            <person name="Wheeler D.A."/>
            <person name="Schenck I."/>
            <person name="Ball E.V."/>
            <person name="Chen R."/>
            <person name="Cooper D.N."/>
            <person name="Giardine B."/>
            <person name="Hsu F."/>
            <person name="Kent W.J."/>
            <person name="Lesk A."/>
            <person name="Nelson D.L."/>
            <person name="O'brien W.E."/>
            <person name="Pruefer K."/>
            <person name="Stenson P.D."/>
            <person name="Wallace J.C."/>
            <person name="Ke H."/>
            <person name="Liu X.-M."/>
            <person name="Wang P."/>
            <person name="Xiang A.P."/>
            <person name="Yang F."/>
            <person name="Barber G.P."/>
            <person name="Haussler D."/>
            <person name="Karolchik D."/>
            <person name="Kern A.D."/>
            <person name="Kuhn R.M."/>
            <person name="Smith K.E."/>
            <person name="Zwieg A.S."/>
        </authorList>
    </citation>
    <scope>NUCLEOTIDE SEQUENCE [LARGE SCALE GENOMIC DNA]</scope>
    <source>
        <strain evidence="4">17573</strain>
    </source>
</reference>